<sequence>PRTPRTPAEYAARESWLHRAAMAAHWRGDLSARQLGDVFGRRAGWDPRRHPVEQEIALARAVRDGKLAGYRAAAERERAAWRDAEVAAAAAATLSAEAYTAAARLRPGRLPAARAAGAAHRPVPAARWRPAGPGRPAEVG</sequence>
<keyword evidence="3" id="KW-1185">Reference proteome</keyword>
<name>A0A2W2CFY4_9ACTN</name>
<dbReference type="AlphaFoldDB" id="A0A2W2CFY4"/>
<dbReference type="EMBL" id="POUB01000078">
    <property type="protein sequence ID" value="PZF98321.1"/>
    <property type="molecule type" value="Genomic_DNA"/>
</dbReference>
<feature type="region of interest" description="Disordered" evidence="1">
    <location>
        <begin position="116"/>
        <end position="140"/>
    </location>
</feature>
<dbReference type="Proteomes" id="UP000248749">
    <property type="component" value="Unassembled WGS sequence"/>
</dbReference>
<reference evidence="2 3" key="1">
    <citation type="submission" date="2018-01" db="EMBL/GenBank/DDBJ databases">
        <title>Draft genome sequence of Salinispora sp. 13K206.</title>
        <authorList>
            <person name="Sahin N."/>
            <person name="Saygin H."/>
            <person name="Ay H."/>
        </authorList>
    </citation>
    <scope>NUCLEOTIDE SEQUENCE [LARGE SCALE GENOMIC DNA]</scope>
    <source>
        <strain evidence="2 3">13K206</strain>
    </source>
</reference>
<evidence type="ECO:0000313" key="2">
    <source>
        <dbReference type="EMBL" id="PZF98321.1"/>
    </source>
</evidence>
<evidence type="ECO:0000256" key="1">
    <source>
        <dbReference type="SAM" id="MobiDB-lite"/>
    </source>
</evidence>
<feature type="compositionally biased region" description="Low complexity" evidence="1">
    <location>
        <begin position="116"/>
        <end position="127"/>
    </location>
</feature>
<gene>
    <name evidence="2" type="ORF">C1I99_13735</name>
</gene>
<accession>A0A2W2CFY4</accession>
<feature type="non-terminal residue" evidence="2">
    <location>
        <position position="1"/>
    </location>
</feature>
<comment type="caution">
    <text evidence="2">The sequence shown here is derived from an EMBL/GenBank/DDBJ whole genome shotgun (WGS) entry which is preliminary data.</text>
</comment>
<organism evidence="2 3">
    <name type="scientific">Micromonospora deserti</name>
    <dbReference type="NCBI Taxonomy" id="2070366"/>
    <lineage>
        <taxon>Bacteria</taxon>
        <taxon>Bacillati</taxon>
        <taxon>Actinomycetota</taxon>
        <taxon>Actinomycetes</taxon>
        <taxon>Micromonosporales</taxon>
        <taxon>Micromonosporaceae</taxon>
        <taxon>Micromonospora</taxon>
    </lineage>
</organism>
<protein>
    <submittedName>
        <fullName evidence="2">Uncharacterized protein</fullName>
    </submittedName>
</protein>
<evidence type="ECO:0000313" key="3">
    <source>
        <dbReference type="Proteomes" id="UP000248749"/>
    </source>
</evidence>
<proteinExistence type="predicted"/>